<evidence type="ECO:0000256" key="6">
    <source>
        <dbReference type="RuleBase" id="RU004182"/>
    </source>
</evidence>
<dbReference type="InterPro" id="IPR036155">
    <property type="entry name" value="Crypto/Photolyase_N_sf"/>
</dbReference>
<dbReference type="EMBL" id="JAPFGC010000002">
    <property type="protein sequence ID" value="MDA0176919.1"/>
    <property type="molecule type" value="Genomic_DNA"/>
</dbReference>
<dbReference type="SUPFAM" id="SSF52425">
    <property type="entry name" value="Cryptochrome/photolyase, N-terminal domain"/>
    <property type="match status" value="1"/>
</dbReference>
<dbReference type="Pfam" id="PF03441">
    <property type="entry name" value="FAD_binding_7"/>
    <property type="match status" value="1"/>
</dbReference>
<comment type="cofactor">
    <cofactor evidence="2">
        <name>FAD</name>
        <dbReference type="ChEBI" id="CHEBI:57692"/>
    </cofactor>
</comment>
<keyword evidence="3 6" id="KW-0285">Flavoprotein</keyword>
<dbReference type="InterPro" id="IPR018394">
    <property type="entry name" value="DNA_photolyase_1_CS_C"/>
</dbReference>
<keyword evidence="4 6" id="KW-0274">FAD</keyword>
<dbReference type="PROSITE" id="PS51645">
    <property type="entry name" value="PHR_CRY_ALPHA_BETA"/>
    <property type="match status" value="1"/>
</dbReference>
<feature type="domain" description="Photolyase/cryptochrome alpha/beta" evidence="7">
    <location>
        <begin position="4"/>
        <end position="134"/>
    </location>
</feature>
<dbReference type="EC" id="4.1.99.3" evidence="8"/>
<name>A0ABT4RYN5_9FLAO</name>
<dbReference type="Pfam" id="PF00875">
    <property type="entry name" value="DNA_photolyase"/>
    <property type="match status" value="1"/>
</dbReference>
<keyword evidence="5 6" id="KW-0157">Chromophore</keyword>
<gene>
    <name evidence="8" type="ORF">OOZ35_05355</name>
</gene>
<dbReference type="InterPro" id="IPR036134">
    <property type="entry name" value="Crypto/Photolyase_FAD-like_sf"/>
</dbReference>
<reference evidence="8" key="1">
    <citation type="submission" date="2022-11" db="EMBL/GenBank/DDBJ databases">
        <title>Refractory cell wall polysaccharides provide important carbon source for microbial heterotrophs in the hadal ocean.</title>
        <authorList>
            <person name="Zhu X."/>
        </authorList>
    </citation>
    <scope>NUCLEOTIDE SEQUENCE</scope>
    <source>
        <strain evidence="8">MTRN7</strain>
    </source>
</reference>
<evidence type="ECO:0000256" key="5">
    <source>
        <dbReference type="ARBA" id="ARBA00022991"/>
    </source>
</evidence>
<dbReference type="SUPFAM" id="SSF48173">
    <property type="entry name" value="Cryptochrome/photolyase FAD-binding domain"/>
    <property type="match status" value="1"/>
</dbReference>
<dbReference type="Gene3D" id="1.25.40.80">
    <property type="match status" value="1"/>
</dbReference>
<dbReference type="Gene3D" id="3.40.50.620">
    <property type="entry name" value="HUPs"/>
    <property type="match status" value="1"/>
</dbReference>
<accession>A0ABT4RYN5</accession>
<dbReference type="RefSeq" id="WP_106688996.1">
    <property type="nucleotide sequence ID" value="NZ_CP061703.1"/>
</dbReference>
<dbReference type="PANTHER" id="PTHR11455:SF9">
    <property type="entry name" value="CRYPTOCHROME CIRCADIAN CLOCK 5 ISOFORM X1"/>
    <property type="match status" value="1"/>
</dbReference>
<evidence type="ECO:0000256" key="1">
    <source>
        <dbReference type="ARBA" id="ARBA00001932"/>
    </source>
</evidence>
<sequence>MKNDLSIVWLKRDLRLQDNEAITNAINTNQSVLLLYTFEDFLLQDKHYSQRHWDFVKQSLEDLNQQLKPYNSKVLIVNNSIENTVEQLQKQFNITHVFSHMETGILSTFKRDIAFAEFCRTQQITWIENINNGVQRGLRNRNTWFEDWDRFMIQPEFQFLPKQNQLLSITSIEALELQFKTVSAETIHNKNFQKGGTTTGIKYMQSFFKNRYKNYMFHISKPLEARTGCSRLSPYIAWGNLSIKQVINAAGIEREKGKNKRHLNAFVSRLRWQAHFIQKFEMEHSMEFKSVNKGFHQLKKPVNVEFQNAWKEGKTGFPLVDACMRCLNATGYLNFRMRALVVSFFTHNLWQPWQDLSEHLASLFLDFEPGIHYPQIQMQAGETGINMLRIYNPLKNSLEHDPEGKFIKQWVPELASLEAPFIHNPSEMSYFDQQITGFELGKDYPLPIINEKKTRKQASDILWQMKDDTLVKQDSLRILKRHTLSNRNRMINSNQT</sequence>
<dbReference type="GO" id="GO:0003904">
    <property type="term" value="F:deoxyribodipyrimidine photo-lyase activity"/>
    <property type="evidence" value="ECO:0007669"/>
    <property type="project" value="UniProtKB-EC"/>
</dbReference>
<dbReference type="InterPro" id="IPR005101">
    <property type="entry name" value="Cryptochr/Photolyase_FAD-bd"/>
</dbReference>
<protein>
    <submittedName>
        <fullName evidence="8">Deoxyribodipyrimidine photo-lyase</fullName>
        <ecNumber evidence="8">4.1.99.3</ecNumber>
    </submittedName>
</protein>
<evidence type="ECO:0000256" key="4">
    <source>
        <dbReference type="ARBA" id="ARBA00022827"/>
    </source>
</evidence>
<evidence type="ECO:0000313" key="9">
    <source>
        <dbReference type="Proteomes" id="UP001149142"/>
    </source>
</evidence>
<dbReference type="InterPro" id="IPR006050">
    <property type="entry name" value="DNA_photolyase_N"/>
</dbReference>
<dbReference type="PRINTS" id="PR00147">
    <property type="entry name" value="DNAPHOTLYASE"/>
</dbReference>
<proteinExistence type="inferred from homology"/>
<comment type="caution">
    <text evidence="8">The sequence shown here is derived from an EMBL/GenBank/DDBJ whole genome shotgun (WGS) entry which is preliminary data.</text>
</comment>
<dbReference type="Proteomes" id="UP001149142">
    <property type="component" value="Unassembled WGS sequence"/>
</dbReference>
<dbReference type="InterPro" id="IPR014729">
    <property type="entry name" value="Rossmann-like_a/b/a_fold"/>
</dbReference>
<evidence type="ECO:0000256" key="3">
    <source>
        <dbReference type="ARBA" id="ARBA00022630"/>
    </source>
</evidence>
<evidence type="ECO:0000256" key="2">
    <source>
        <dbReference type="ARBA" id="ARBA00001974"/>
    </source>
</evidence>
<evidence type="ECO:0000313" key="8">
    <source>
        <dbReference type="EMBL" id="MDA0176919.1"/>
    </source>
</evidence>
<dbReference type="PROSITE" id="PS00394">
    <property type="entry name" value="DNA_PHOTOLYASES_1_1"/>
    <property type="match status" value="1"/>
</dbReference>
<comment type="cofactor">
    <cofactor evidence="1">
        <name>(6R)-5,10-methylene-5,6,7,8-tetrahydrofolate</name>
        <dbReference type="ChEBI" id="CHEBI:15636"/>
    </cofactor>
</comment>
<keyword evidence="9" id="KW-1185">Reference proteome</keyword>
<comment type="similarity">
    <text evidence="6">Belongs to the DNA photolyase family.</text>
</comment>
<dbReference type="PANTHER" id="PTHR11455">
    <property type="entry name" value="CRYPTOCHROME"/>
    <property type="match status" value="1"/>
</dbReference>
<evidence type="ECO:0000259" key="7">
    <source>
        <dbReference type="PROSITE" id="PS51645"/>
    </source>
</evidence>
<dbReference type="Gene3D" id="1.10.579.10">
    <property type="entry name" value="DNA Cyclobutane Dipyrimidine Photolyase, subunit A, domain 3"/>
    <property type="match status" value="1"/>
</dbReference>
<dbReference type="InterPro" id="IPR002081">
    <property type="entry name" value="Cryptochrome/DNA_photolyase_1"/>
</dbReference>
<organism evidence="8 9">
    <name type="scientific">Mesoflavibacter profundi</name>
    <dbReference type="NCBI Taxonomy" id="2708110"/>
    <lineage>
        <taxon>Bacteria</taxon>
        <taxon>Pseudomonadati</taxon>
        <taxon>Bacteroidota</taxon>
        <taxon>Flavobacteriia</taxon>
        <taxon>Flavobacteriales</taxon>
        <taxon>Flavobacteriaceae</taxon>
        <taxon>Mesoflavibacter</taxon>
    </lineage>
</organism>
<keyword evidence="8" id="KW-0456">Lyase</keyword>